<organism evidence="1 2">
    <name type="scientific">Pseudomonas tehranensis</name>
    <dbReference type="NCBI Taxonomy" id="2745502"/>
    <lineage>
        <taxon>Bacteria</taxon>
        <taxon>Pseudomonadati</taxon>
        <taxon>Pseudomonadota</taxon>
        <taxon>Gammaproteobacteria</taxon>
        <taxon>Pseudomonadales</taxon>
        <taxon>Pseudomonadaceae</taxon>
        <taxon>Pseudomonas</taxon>
    </lineage>
</organism>
<reference evidence="1 2" key="1">
    <citation type="journal article" date="2020" name="Microorganisms">
        <title>Reliable Identification of Environmental Pseudomonas Isolates Using the rpoD Gene.</title>
        <authorList>
            <consortium name="The Broad Institute Genome Sequencing Platform"/>
            <person name="Girard L."/>
            <person name="Lood C."/>
            <person name="Rokni-Zadeh H."/>
            <person name="van Noort V."/>
            <person name="Lavigne R."/>
            <person name="De Mot R."/>
        </authorList>
    </citation>
    <scope>NUCLEOTIDE SEQUENCE [LARGE SCALE GENOMIC DNA]</scope>
    <source>
        <strain evidence="1 2">SWRI196</strain>
    </source>
</reference>
<name>A0ABR6ULW7_9PSED</name>
<evidence type="ECO:0008006" key="3">
    <source>
        <dbReference type="Google" id="ProtNLM"/>
    </source>
</evidence>
<accession>A0ABR6ULW7</accession>
<sequence>MSVALEWARWWNHAWREADRDWYPPILRLLTERQIDALARGHHAALARSFGMTPCTAPKPTPSVQSLCCGTPRTLSLACQLVANTCSPSTTTGTLSAQDRAWCERTAKALRPGHWLELDQDPLVLLRAWLDVRTWERARLAFPRSRIDAIESLPAPQPPAAKLNMLWQSASWKAEQSLAAPAPTRMEMHDVRSAFA</sequence>
<evidence type="ECO:0000313" key="2">
    <source>
        <dbReference type="Proteomes" id="UP000617171"/>
    </source>
</evidence>
<dbReference type="RefSeq" id="WP_186653880.1">
    <property type="nucleotide sequence ID" value="NZ_JABWQV010000006.1"/>
</dbReference>
<dbReference type="EMBL" id="JABWQV010000006">
    <property type="protein sequence ID" value="MBC3345619.1"/>
    <property type="molecule type" value="Genomic_DNA"/>
</dbReference>
<gene>
    <name evidence="1" type="ORF">HU811_03105</name>
</gene>
<keyword evidence="2" id="KW-1185">Reference proteome</keyword>
<proteinExistence type="predicted"/>
<evidence type="ECO:0000313" key="1">
    <source>
        <dbReference type="EMBL" id="MBC3345619.1"/>
    </source>
</evidence>
<protein>
    <recommendedName>
        <fullName evidence="3">Type III secretion protein</fullName>
    </recommendedName>
</protein>
<dbReference type="Proteomes" id="UP000617171">
    <property type="component" value="Unassembled WGS sequence"/>
</dbReference>
<comment type="caution">
    <text evidence="1">The sequence shown here is derived from an EMBL/GenBank/DDBJ whole genome shotgun (WGS) entry which is preliminary data.</text>
</comment>